<accession>A0AAD4CA95</accession>
<feature type="non-terminal residue" evidence="1">
    <location>
        <position position="1"/>
    </location>
</feature>
<proteinExistence type="predicted"/>
<evidence type="ECO:0000313" key="1">
    <source>
        <dbReference type="EMBL" id="KAF9882562.1"/>
    </source>
</evidence>
<gene>
    <name evidence="1" type="ORF">FE257_007078</name>
</gene>
<evidence type="ECO:0000313" key="2">
    <source>
        <dbReference type="Proteomes" id="UP001194746"/>
    </source>
</evidence>
<reference evidence="1" key="2">
    <citation type="submission" date="2020-02" db="EMBL/GenBank/DDBJ databases">
        <authorList>
            <person name="Gilchrist C.L.M."/>
            <person name="Chooi Y.-H."/>
        </authorList>
    </citation>
    <scope>NUCLEOTIDE SEQUENCE</scope>
    <source>
        <strain evidence="1">MST-FP2251</strain>
    </source>
</reference>
<comment type="caution">
    <text evidence="1">The sequence shown here is derived from an EMBL/GenBank/DDBJ whole genome shotgun (WGS) entry which is preliminary data.</text>
</comment>
<organism evidence="1 2">
    <name type="scientific">Aspergillus nanangensis</name>
    <dbReference type="NCBI Taxonomy" id="2582783"/>
    <lineage>
        <taxon>Eukaryota</taxon>
        <taxon>Fungi</taxon>
        <taxon>Dikarya</taxon>
        <taxon>Ascomycota</taxon>
        <taxon>Pezizomycotina</taxon>
        <taxon>Eurotiomycetes</taxon>
        <taxon>Eurotiomycetidae</taxon>
        <taxon>Eurotiales</taxon>
        <taxon>Aspergillaceae</taxon>
        <taxon>Aspergillus</taxon>
        <taxon>Aspergillus subgen. Circumdati</taxon>
    </lineage>
</organism>
<reference evidence="1" key="1">
    <citation type="journal article" date="2019" name="Beilstein J. Org. Chem.">
        <title>Nanangenines: drimane sesquiterpenoids as the dominant metabolite cohort of a novel Australian fungus, Aspergillus nanangensis.</title>
        <authorList>
            <person name="Lacey H.J."/>
            <person name="Gilchrist C.L.M."/>
            <person name="Crombie A."/>
            <person name="Kalaitzis J.A."/>
            <person name="Vuong D."/>
            <person name="Rutledge P.J."/>
            <person name="Turner P."/>
            <person name="Pitt J.I."/>
            <person name="Lacey E."/>
            <person name="Chooi Y.H."/>
            <person name="Piggott A.M."/>
        </authorList>
    </citation>
    <scope>NUCLEOTIDE SEQUENCE</scope>
    <source>
        <strain evidence="1">MST-FP2251</strain>
    </source>
</reference>
<protein>
    <submittedName>
        <fullName evidence="1">Uncharacterized protein</fullName>
    </submittedName>
</protein>
<sequence>MSIYWADEELVITVYFASRGYTDAAVSDVLCVRGYQRSAAAVRRKVEVVVKQYTYLLSPTGKWNVNKVDWWLDNLSLTHDAVNELIRCNASDTAIAEEHQIIDSIMDTMAQASGGAILERRLVASHVASPSAPSTVSTLNFNVFNLSDRDNWK</sequence>
<dbReference type="EMBL" id="VCAU01000335">
    <property type="protein sequence ID" value="KAF9882562.1"/>
    <property type="molecule type" value="Genomic_DNA"/>
</dbReference>
<dbReference type="Proteomes" id="UP001194746">
    <property type="component" value="Unassembled WGS sequence"/>
</dbReference>
<name>A0AAD4CA95_ASPNN</name>
<dbReference type="AlphaFoldDB" id="A0AAD4CA95"/>
<keyword evidence="2" id="KW-1185">Reference proteome</keyword>